<dbReference type="InterPro" id="IPR014519">
    <property type="entry name" value="UCP024492"/>
</dbReference>
<gene>
    <name evidence="1" type="ORF">GSY69_12350</name>
</gene>
<reference evidence="1 2" key="1">
    <citation type="submission" date="2020-01" db="EMBL/GenBank/DDBJ databases">
        <authorList>
            <person name="Deng T."/>
        </authorList>
    </citation>
    <scope>NUCLEOTIDE SEQUENCE [LARGE SCALE GENOMIC DNA]</scope>
    <source>
        <strain evidence="1 2">5221</strain>
    </source>
</reference>
<accession>A0A6N9H9K3</accession>
<proteinExistence type="predicted"/>
<dbReference type="AlphaFoldDB" id="A0A6N9H9K3"/>
<evidence type="ECO:0000313" key="1">
    <source>
        <dbReference type="EMBL" id="MYM20728.1"/>
    </source>
</evidence>
<protein>
    <submittedName>
        <fullName evidence="1">DUF488 family protein</fullName>
    </submittedName>
</protein>
<organism evidence="1 2">
    <name type="scientific">Brevibacterium rongguiense</name>
    <dbReference type="NCBI Taxonomy" id="2695267"/>
    <lineage>
        <taxon>Bacteria</taxon>
        <taxon>Bacillati</taxon>
        <taxon>Actinomycetota</taxon>
        <taxon>Actinomycetes</taxon>
        <taxon>Micrococcales</taxon>
        <taxon>Brevibacteriaceae</taxon>
        <taxon>Brevibacterium</taxon>
    </lineage>
</organism>
<dbReference type="Pfam" id="PF04343">
    <property type="entry name" value="DUF488"/>
    <property type="match status" value="2"/>
</dbReference>
<keyword evidence="2" id="KW-1185">Reference proteome</keyword>
<dbReference type="PANTHER" id="PTHR39337">
    <property type="entry name" value="BLR5642 PROTEIN"/>
    <property type="match status" value="1"/>
</dbReference>
<comment type="caution">
    <text evidence="1">The sequence shown here is derived from an EMBL/GenBank/DDBJ whole genome shotgun (WGS) entry which is preliminary data.</text>
</comment>
<evidence type="ECO:0000313" key="2">
    <source>
        <dbReference type="Proteomes" id="UP000469215"/>
    </source>
</evidence>
<name>A0A6N9H9K3_9MICO</name>
<dbReference type="PIRSF" id="PIRSF024492">
    <property type="entry name" value="UCP024492"/>
    <property type="match status" value="1"/>
</dbReference>
<dbReference type="Proteomes" id="UP000469215">
    <property type="component" value="Unassembled WGS sequence"/>
</dbReference>
<sequence>MAGGCAAPRLLTVGHSNLDFADFARELAEARVGQIVDVRRLPGSARYPQFDAEALATALAERGIGYERIAGLTGRRNVSREVPFEVNAWWQNRSFHNYADHALGEEFAQGLARLLEIARSVSGGVAEPVEGTGTGASAAEAPGTALMCSEAVWWRCHRRIIADHLLARGLPVTHLMGPGKLSPAQLSAGARVRADGGDVEVSYPG</sequence>
<dbReference type="EMBL" id="WWEQ01000071">
    <property type="protein sequence ID" value="MYM20728.1"/>
    <property type="molecule type" value="Genomic_DNA"/>
</dbReference>
<dbReference type="InterPro" id="IPR007438">
    <property type="entry name" value="DUF488"/>
</dbReference>
<dbReference type="PANTHER" id="PTHR39337:SF1">
    <property type="entry name" value="BLR5642 PROTEIN"/>
    <property type="match status" value="1"/>
</dbReference>